<evidence type="ECO:0000313" key="4">
    <source>
        <dbReference type="RefSeq" id="XP_034242164.1"/>
    </source>
</evidence>
<dbReference type="SUPFAM" id="SSF82153">
    <property type="entry name" value="FAS1 domain"/>
    <property type="match status" value="3"/>
</dbReference>
<gene>
    <name evidence="4" type="primary">LOC117645825</name>
</gene>
<dbReference type="Gene3D" id="2.30.180.10">
    <property type="entry name" value="FAS1 domain"/>
    <property type="match status" value="3"/>
</dbReference>
<feature type="compositionally biased region" description="Low complexity" evidence="1">
    <location>
        <begin position="741"/>
        <end position="750"/>
    </location>
</feature>
<dbReference type="PANTHER" id="PTHR10900">
    <property type="entry name" value="PERIOSTIN-RELATED"/>
    <property type="match status" value="1"/>
</dbReference>
<accession>A0A6P8ZND5</accession>
<feature type="domain" description="FAS1" evidence="2">
    <location>
        <begin position="388"/>
        <end position="521"/>
    </location>
</feature>
<dbReference type="InParanoid" id="A0A6P8ZND5"/>
<dbReference type="Pfam" id="PF02469">
    <property type="entry name" value="Fasciclin"/>
    <property type="match status" value="3"/>
</dbReference>
<dbReference type="Proteomes" id="UP000515158">
    <property type="component" value="Unplaced"/>
</dbReference>
<feature type="region of interest" description="Disordered" evidence="1">
    <location>
        <begin position="350"/>
        <end position="369"/>
    </location>
</feature>
<dbReference type="GeneID" id="117645825"/>
<dbReference type="PROSITE" id="PS50213">
    <property type="entry name" value="FAS1"/>
    <property type="match status" value="3"/>
</dbReference>
<reference evidence="4" key="1">
    <citation type="submission" date="2025-08" db="UniProtKB">
        <authorList>
            <consortium name="RefSeq"/>
        </authorList>
    </citation>
    <scope>IDENTIFICATION</scope>
    <source>
        <tissue evidence="4">Total insect</tissue>
    </source>
</reference>
<keyword evidence="3" id="KW-1185">Reference proteome</keyword>
<feature type="compositionally biased region" description="Low complexity" evidence="1">
    <location>
        <begin position="700"/>
        <end position="710"/>
    </location>
</feature>
<feature type="domain" description="FAS1" evidence="2">
    <location>
        <begin position="555"/>
        <end position="685"/>
    </location>
</feature>
<dbReference type="InterPro" id="IPR050904">
    <property type="entry name" value="Adhesion/Biosynth-related"/>
</dbReference>
<evidence type="ECO:0000259" key="2">
    <source>
        <dbReference type="PROSITE" id="PS50213"/>
    </source>
</evidence>
<dbReference type="InterPro" id="IPR036378">
    <property type="entry name" value="FAS1_dom_sf"/>
</dbReference>
<dbReference type="AlphaFoldDB" id="A0A6P8ZND5"/>
<protein>
    <submittedName>
        <fullName evidence="4">Uncharacterized protein LOC117645825 isoform X1</fullName>
    </submittedName>
</protein>
<feature type="domain" description="FAS1" evidence="2">
    <location>
        <begin position="192"/>
        <end position="322"/>
    </location>
</feature>
<dbReference type="RefSeq" id="XP_034242164.1">
    <property type="nucleotide sequence ID" value="XM_034386273.1"/>
</dbReference>
<sequence>MIARVFAPSAGWLGRSGGLASSLAFTTFTLQLKERLIAVRVGLFAFLFRHRAGRLVMCRLAIDPRRSLCLSLREASLPFSRPLPPPPTPSTRRRPWPGTATKWTSVVRGCVLFLFFVAAVQLAGPPRSLEATRSLKYGNTRARPCSCQLAINRVGPKRALFGPRLARLDAVGSTKQQQQRDKWWLASPCKCPAVVLPIRAGTRWSAQWASAARFGLGQPGVWRPRQSGRMKIDKPFTILAPVNSAVSPQAEPGAMRRLLLDHVVLGKQLDLDIGADLRFATLGGHTVKVQNHSGTLTANGARVLQARVEVPRGILVILDNYLFTPPSEEALTSSSTTPGPPSLEAAATATASKANASTTTTTAASSEAGTTVPALPTAAAHVAPSGFLHDVKQVLSFLKSGTRVFQHLMSRSNVSRLLGKDPGAQYTLLVPTDLAFQRWHPIDWGFYPFSVAEFSESVVVNHFLQGDLRVDDLKDGQVASSLEGREVVFARKPNLTVNGVQVVGGDTPVAHGNILLISEVLFVNEDVVARLHENNRDKETPPLLAFPWIGAQFLSHAFLALEDAGKGFKHATRFLGKADLAPHVPGAGYTFFVPTDEAFEKLGLDAARDGYLATGPGLQLLLNHFVDKRLYARDLQNGSTFDTLGNRTVTVSRKQGAIYINKAKVVKSEVFVYNLGTMFYIDSILFSEEGLPSLDHEESSSTGSSHVTTHLPDEVETIPVELGQDTDNESLEDNDPDREPTTTAPAGAEAKIIELDP</sequence>
<dbReference type="SMART" id="SM00554">
    <property type="entry name" value="FAS1"/>
    <property type="match status" value="3"/>
</dbReference>
<organism evidence="4">
    <name type="scientific">Thrips palmi</name>
    <name type="common">Melon thrips</name>
    <dbReference type="NCBI Taxonomy" id="161013"/>
    <lineage>
        <taxon>Eukaryota</taxon>
        <taxon>Metazoa</taxon>
        <taxon>Ecdysozoa</taxon>
        <taxon>Arthropoda</taxon>
        <taxon>Hexapoda</taxon>
        <taxon>Insecta</taxon>
        <taxon>Pterygota</taxon>
        <taxon>Neoptera</taxon>
        <taxon>Paraneoptera</taxon>
        <taxon>Thysanoptera</taxon>
        <taxon>Terebrantia</taxon>
        <taxon>Thripoidea</taxon>
        <taxon>Thripidae</taxon>
        <taxon>Thrips</taxon>
    </lineage>
</organism>
<dbReference type="FunCoup" id="A0A6P8ZND5">
    <property type="interactions" value="9"/>
</dbReference>
<dbReference type="KEGG" id="tpal:117645825"/>
<name>A0A6P8ZND5_THRPL</name>
<dbReference type="OrthoDB" id="286301at2759"/>
<evidence type="ECO:0000313" key="3">
    <source>
        <dbReference type="Proteomes" id="UP000515158"/>
    </source>
</evidence>
<feature type="region of interest" description="Disordered" evidence="1">
    <location>
        <begin position="693"/>
        <end position="757"/>
    </location>
</feature>
<proteinExistence type="predicted"/>
<feature type="compositionally biased region" description="Acidic residues" evidence="1">
    <location>
        <begin position="724"/>
        <end position="736"/>
    </location>
</feature>
<dbReference type="InterPro" id="IPR000782">
    <property type="entry name" value="FAS1_domain"/>
</dbReference>
<evidence type="ECO:0000256" key="1">
    <source>
        <dbReference type="SAM" id="MobiDB-lite"/>
    </source>
</evidence>
<dbReference type="PANTHER" id="PTHR10900:SF124">
    <property type="entry name" value="FI05614P"/>
    <property type="match status" value="1"/>
</dbReference>